<feature type="coiled-coil region" evidence="4">
    <location>
        <begin position="793"/>
        <end position="850"/>
    </location>
</feature>
<dbReference type="InterPro" id="IPR027417">
    <property type="entry name" value="P-loop_NTPase"/>
</dbReference>
<feature type="domain" description="Rad50/SbcC-type AAA" evidence="5">
    <location>
        <begin position="5"/>
        <end position="219"/>
    </location>
</feature>
<feature type="coiled-coil region" evidence="4">
    <location>
        <begin position="184"/>
        <end position="281"/>
    </location>
</feature>
<feature type="coiled-coil region" evidence="4">
    <location>
        <begin position="693"/>
        <end position="755"/>
    </location>
</feature>
<dbReference type="SUPFAM" id="SSF52540">
    <property type="entry name" value="P-loop containing nucleoside triphosphate hydrolases"/>
    <property type="match status" value="3"/>
</dbReference>
<dbReference type="RefSeq" id="WP_125576968.1">
    <property type="nucleotide sequence ID" value="NZ_JBHTOF010000104.1"/>
</dbReference>
<protein>
    <recommendedName>
        <fullName evidence="3">Nuclease SbcCD subunit C</fullName>
    </recommendedName>
</protein>
<feature type="coiled-coil region" evidence="4">
    <location>
        <begin position="551"/>
        <end position="585"/>
    </location>
</feature>
<evidence type="ECO:0000256" key="3">
    <source>
        <dbReference type="ARBA" id="ARBA00013368"/>
    </source>
</evidence>
<name>A0ABW4DSN3_9LACO</name>
<dbReference type="EMBL" id="JBHTOF010000104">
    <property type="protein sequence ID" value="MFD1466553.1"/>
    <property type="molecule type" value="Genomic_DNA"/>
</dbReference>
<evidence type="ECO:0000256" key="2">
    <source>
        <dbReference type="ARBA" id="ARBA00011322"/>
    </source>
</evidence>
<keyword evidence="7" id="KW-1185">Reference proteome</keyword>
<dbReference type="Proteomes" id="UP001597244">
    <property type="component" value="Unassembled WGS sequence"/>
</dbReference>
<organism evidence="6 7">
    <name type="scientific">Lapidilactobacillus mulanensis</name>
    <dbReference type="NCBI Taxonomy" id="2485999"/>
    <lineage>
        <taxon>Bacteria</taxon>
        <taxon>Bacillati</taxon>
        <taxon>Bacillota</taxon>
        <taxon>Bacilli</taxon>
        <taxon>Lactobacillales</taxon>
        <taxon>Lactobacillaceae</taxon>
        <taxon>Lapidilactobacillus</taxon>
    </lineage>
</organism>
<accession>A0ABW4DSN3</accession>
<dbReference type="InterPro" id="IPR038729">
    <property type="entry name" value="Rad50/SbcC_AAA"/>
</dbReference>
<sequence>MRPLKLTMNFFGPYRYEQVDFTKFDQSSMFLISGPTGAGKSTIFDGLVFALYGTASGSQREVADFRSEFAADSDETSVELTFTHRNRFYRVIRKPEQVLAKKRGQGTTKRAAQVELTVYQDDTDEKEERQYTKIDETNIFLTDLLQLNAAQFRQIVLLPQGEFRMFLNGDSNQKEDVLRNLFQTRRYERWVDQLQDKYKQARQQNIETQQKIQALLQQIDWPEDDEEQGTPSVTVRLQQLLQQIDQSEQTLKDSDVALRKLSEQSEQKQNHLTELQQIQKLFQQRTALESEEVMMRQQEPTINQLKQQINLAKWAEKYYIQYSELQQLELAINKIQQQIADAKLTATGLEQQLNDAQKQQYQLQSAEADQTELNQKVIRFSALQPLYRQVDQLVKQQAEVSQNQQLQAKKLAKVQAQLTAVQENAAQINQAQQELPDFYQEQHQIDLQQQRLTGWQQEITQLLQNTDTITQSAQQITQLKTSVNTRHTEYDQALSDYQQTKSDYAYQQILILRKDLIPNQACPVCGSTEHPAVLTASAESSVAVTVSEQSVELADQKRQTAAKKLEQSKNQLEVAQGQQEKLVNETEQRKVNLLQNLRLIDTFKKIESLDEIKTWLQEQQLEISSRQTRLVDQQATADQQAKQLIALKKQAEELTVLQNSEQDKTVELQQSLIIINTQLADKKKQLPTEFATLAALNDFLQTSQQQINEYQQQVDENSRIINQLQQQEVANQTDQQHYNQQLDEQKSRYNATKKQLGVIFNEQWATLTFEQQLDQFVELLKTVGQIELWQQQVSNFEQQITQTQTLLVNLQTQLQDYNESPDVTGAQTALDEIKQQLNQQIEVKAQLKTQIAQQRRIYQQVGKLLEQIDDLSELQILSEVTRGNGSQKLGLERYVLRTYLREVLLVANKRLERLTEGRYRLMLAQESGTTRKNSGLELDVFDDYVGHQRSVRTLSGGESFVTALALALALGEVVQQQTGAIEINALFVDEGFGSLDENALNEAIDALMSLESQQRMIGIISHVHELQTQIPDQLKVISNGGGESRIEYQVTE</sequence>
<dbReference type="PANTHER" id="PTHR32114:SF2">
    <property type="entry name" value="ABC TRANSPORTER ABCH.3"/>
    <property type="match status" value="1"/>
</dbReference>
<evidence type="ECO:0000313" key="7">
    <source>
        <dbReference type="Proteomes" id="UP001597244"/>
    </source>
</evidence>
<gene>
    <name evidence="6" type="ORF">ACFQ4L_10810</name>
</gene>
<dbReference type="Pfam" id="PF13558">
    <property type="entry name" value="SbcC_Walker_B"/>
    <property type="match status" value="1"/>
</dbReference>
<comment type="similarity">
    <text evidence="1">Belongs to the SMC family. SbcC subfamily.</text>
</comment>
<dbReference type="Pfam" id="PF13476">
    <property type="entry name" value="AAA_23"/>
    <property type="match status" value="1"/>
</dbReference>
<feature type="coiled-coil region" evidence="4">
    <location>
        <begin position="411"/>
        <end position="465"/>
    </location>
</feature>
<evidence type="ECO:0000313" key="6">
    <source>
        <dbReference type="EMBL" id="MFD1466553.1"/>
    </source>
</evidence>
<comment type="subunit">
    <text evidence="2">Heterodimer of SbcC and SbcD.</text>
</comment>
<dbReference type="Gene3D" id="3.40.50.300">
    <property type="entry name" value="P-loop containing nucleotide triphosphate hydrolases"/>
    <property type="match status" value="2"/>
</dbReference>
<evidence type="ECO:0000256" key="1">
    <source>
        <dbReference type="ARBA" id="ARBA00006930"/>
    </source>
</evidence>
<dbReference type="PANTHER" id="PTHR32114">
    <property type="entry name" value="ABC TRANSPORTER ABCH.3"/>
    <property type="match status" value="1"/>
</dbReference>
<evidence type="ECO:0000256" key="4">
    <source>
        <dbReference type="SAM" id="Coils"/>
    </source>
</evidence>
<feature type="coiled-coil region" evidence="4">
    <location>
        <begin position="325"/>
        <end position="376"/>
    </location>
</feature>
<evidence type="ECO:0000259" key="5">
    <source>
        <dbReference type="Pfam" id="PF13476"/>
    </source>
</evidence>
<proteinExistence type="inferred from homology"/>
<reference evidence="7" key="1">
    <citation type="journal article" date="2019" name="Int. J. Syst. Evol. Microbiol.">
        <title>The Global Catalogue of Microorganisms (GCM) 10K type strain sequencing project: providing services to taxonomists for standard genome sequencing and annotation.</title>
        <authorList>
            <consortium name="The Broad Institute Genomics Platform"/>
            <consortium name="The Broad Institute Genome Sequencing Center for Infectious Disease"/>
            <person name="Wu L."/>
            <person name="Ma J."/>
        </authorList>
    </citation>
    <scope>NUCLEOTIDE SEQUENCE [LARGE SCALE GENOMIC DNA]</scope>
    <source>
        <strain evidence="7">CCM 8951</strain>
    </source>
</reference>
<keyword evidence="4" id="KW-0175">Coiled coil</keyword>
<comment type="caution">
    <text evidence="6">The sequence shown here is derived from an EMBL/GenBank/DDBJ whole genome shotgun (WGS) entry which is preliminary data.</text>
</comment>